<evidence type="ECO:0000313" key="2">
    <source>
        <dbReference type="Proteomes" id="UP000004642"/>
    </source>
</evidence>
<dbReference type="Proteomes" id="UP000004642">
    <property type="component" value="Unassembled WGS sequence"/>
</dbReference>
<sequence>MGLSTKPIFFATLRAKPIFFATLICDLTRKKQEQCRE</sequence>
<protein>
    <submittedName>
        <fullName evidence="1">Uncharacterized protein</fullName>
    </submittedName>
</protein>
<dbReference type="AlphaFoldDB" id="G5LVZ8"/>
<name>G5LVZ8_SALET</name>
<proteinExistence type="predicted"/>
<dbReference type="EMBL" id="AFCJ01002355">
    <property type="protein sequence ID" value="EHC30203.1"/>
    <property type="molecule type" value="Genomic_DNA"/>
</dbReference>
<reference evidence="1 2" key="1">
    <citation type="journal article" date="2011" name="BMC Genomics">
        <title>Genome sequencing reveals diversification of virulence factor content and possible host adaptation in distinct subpopulations of Salmonella enterica.</title>
        <authorList>
            <person name="den Bakker H.C."/>
            <person name="Moreno Switt A.I."/>
            <person name="Govoni G."/>
            <person name="Cummings C.A."/>
            <person name="Ranieri M.L."/>
            <person name="Degoricija L."/>
            <person name="Hoelzer K."/>
            <person name="Rodriguez-Rivera L.D."/>
            <person name="Brown S."/>
            <person name="Bolchacova E."/>
            <person name="Furtado M.R."/>
            <person name="Wiedmann M."/>
        </authorList>
    </citation>
    <scope>NUCLEOTIDE SEQUENCE [LARGE SCALE GENOMIC DNA]</scope>
    <source>
        <strain evidence="1 2">R6-377</strain>
    </source>
</reference>
<accession>G5LVZ8</accession>
<evidence type="ECO:0000313" key="1">
    <source>
        <dbReference type="EMBL" id="EHC30203.1"/>
    </source>
</evidence>
<comment type="caution">
    <text evidence="1">The sequence shown here is derived from an EMBL/GenBank/DDBJ whole genome shotgun (WGS) entry which is preliminary data.</text>
</comment>
<organism evidence="1 2">
    <name type="scientific">Salmonella enterica subsp. enterica serovar Alachua str. R6-377</name>
    <dbReference type="NCBI Taxonomy" id="913241"/>
    <lineage>
        <taxon>Bacteria</taxon>
        <taxon>Pseudomonadati</taxon>
        <taxon>Pseudomonadota</taxon>
        <taxon>Gammaproteobacteria</taxon>
        <taxon>Enterobacterales</taxon>
        <taxon>Enterobacteriaceae</taxon>
        <taxon>Salmonella</taxon>
    </lineage>
</organism>
<gene>
    <name evidence="1" type="ORF">LTSEALA_5514</name>
</gene>